<dbReference type="AlphaFoldDB" id="A0A1B3SKF9"/>
<dbReference type="EMBL" id="CP017015">
    <property type="protein sequence ID" value="AOG60418.1"/>
    <property type="molecule type" value="Genomic_DNA"/>
</dbReference>
<organism evidence="1 2">
    <name type="scientific">Spiroplasma helicoides</name>
    <dbReference type="NCBI Taxonomy" id="216938"/>
    <lineage>
        <taxon>Bacteria</taxon>
        <taxon>Bacillati</taxon>
        <taxon>Mycoplasmatota</taxon>
        <taxon>Mollicutes</taxon>
        <taxon>Entomoplasmatales</taxon>
        <taxon>Spiroplasmataceae</taxon>
        <taxon>Spiroplasma</taxon>
    </lineage>
</organism>
<dbReference type="SUPFAM" id="SSF88697">
    <property type="entry name" value="PUA domain-like"/>
    <property type="match status" value="1"/>
</dbReference>
<reference evidence="1 2" key="1">
    <citation type="submission" date="2016-08" db="EMBL/GenBank/DDBJ databases">
        <title>Complete genome sequence of Spiroplasma helicoides TABS-2 (DSM 22551).</title>
        <authorList>
            <person name="Shen W.-Y."/>
            <person name="Lo W.-S."/>
            <person name="Lai Y.-C."/>
            <person name="Kuo C.-H."/>
        </authorList>
    </citation>
    <scope>NUCLEOTIDE SEQUENCE [LARGE SCALE GENOMIC DNA]</scope>
    <source>
        <strain evidence="1 2">TABS-2</strain>
    </source>
</reference>
<protein>
    <submittedName>
        <fullName evidence="1">Uncharacterized protein</fullName>
    </submittedName>
</protein>
<proteinExistence type="predicted"/>
<dbReference type="Gene3D" id="3.10.400.10">
    <property type="entry name" value="Sulfate adenylyltransferase"/>
    <property type="match status" value="1"/>
</dbReference>
<keyword evidence="2" id="KW-1185">Reference proteome</keyword>
<evidence type="ECO:0000313" key="1">
    <source>
        <dbReference type="EMBL" id="AOG60418.1"/>
    </source>
</evidence>
<dbReference type="Proteomes" id="UP000094378">
    <property type="component" value="Chromosome"/>
</dbReference>
<evidence type="ECO:0000313" key="2">
    <source>
        <dbReference type="Proteomes" id="UP000094378"/>
    </source>
</evidence>
<dbReference type="KEGG" id="shj:SHELI_v1c04670"/>
<dbReference type="InterPro" id="IPR015947">
    <property type="entry name" value="PUA-like_sf"/>
</dbReference>
<sequence>MNTNIDKYWNKFIKEQNIEQNIGYKEHFYFGNNKKLANNLANLVMIGVKKATSS</sequence>
<dbReference type="RefSeq" id="WP_157087574.1">
    <property type="nucleotide sequence ID" value="NZ_CP017015.1"/>
</dbReference>
<gene>
    <name evidence="1" type="ORF">SHELI_v1c04670</name>
</gene>
<name>A0A1B3SKF9_9MOLU</name>
<accession>A0A1B3SKF9</accession>